<dbReference type="Gene3D" id="3.30.160.20">
    <property type="match status" value="1"/>
</dbReference>
<evidence type="ECO:0000313" key="6">
    <source>
        <dbReference type="EMBL" id="CAG9840128.1"/>
    </source>
</evidence>
<keyword evidence="3" id="KW-0809">Transit peptide</keyword>
<evidence type="ECO:0000256" key="3">
    <source>
        <dbReference type="ARBA" id="ARBA00022946"/>
    </source>
</evidence>
<accession>A0A9N9XHY1</accession>
<dbReference type="EMBL" id="OU898284">
    <property type="protein sequence ID" value="CAG9840128.1"/>
    <property type="molecule type" value="Genomic_DNA"/>
</dbReference>
<dbReference type="PANTHER" id="PTHR46203:SF1">
    <property type="entry name" value="MITOCHONDRIAL TRANSLATION RELEASE FACTOR IN RESCUE"/>
    <property type="match status" value="1"/>
</dbReference>
<keyword evidence="7" id="KW-1185">Reference proteome</keyword>
<dbReference type="Pfam" id="PF00472">
    <property type="entry name" value="RF-1"/>
    <property type="match status" value="1"/>
</dbReference>
<comment type="similarity">
    <text evidence="2">Belongs to the prokaryotic/mitochondrial release factor family.</text>
</comment>
<organism evidence="6 7">
    <name type="scientific">Diabrotica balteata</name>
    <name type="common">Banded cucumber beetle</name>
    <dbReference type="NCBI Taxonomy" id="107213"/>
    <lineage>
        <taxon>Eukaryota</taxon>
        <taxon>Metazoa</taxon>
        <taxon>Ecdysozoa</taxon>
        <taxon>Arthropoda</taxon>
        <taxon>Hexapoda</taxon>
        <taxon>Insecta</taxon>
        <taxon>Pterygota</taxon>
        <taxon>Neoptera</taxon>
        <taxon>Endopterygota</taxon>
        <taxon>Coleoptera</taxon>
        <taxon>Polyphaga</taxon>
        <taxon>Cucujiformia</taxon>
        <taxon>Chrysomeloidea</taxon>
        <taxon>Chrysomelidae</taxon>
        <taxon>Galerucinae</taxon>
        <taxon>Diabroticina</taxon>
        <taxon>Diabroticites</taxon>
        <taxon>Diabrotica</taxon>
    </lineage>
</organism>
<evidence type="ECO:0000256" key="4">
    <source>
        <dbReference type="ARBA" id="ARBA00023128"/>
    </source>
</evidence>
<dbReference type="AlphaFoldDB" id="A0A9N9XHY1"/>
<dbReference type="GO" id="GO:0005739">
    <property type="term" value="C:mitochondrion"/>
    <property type="evidence" value="ECO:0007669"/>
    <property type="project" value="UniProtKB-SubCell"/>
</dbReference>
<name>A0A9N9XHY1_DIABA</name>
<gene>
    <name evidence="6" type="ORF">DIABBA_LOCUS12819</name>
</gene>
<dbReference type="SUPFAM" id="SSF75620">
    <property type="entry name" value="Release factor"/>
    <property type="match status" value="1"/>
</dbReference>
<protein>
    <recommendedName>
        <fullName evidence="5">Prokaryotic-type class I peptide chain release factors domain-containing protein</fullName>
    </recommendedName>
</protein>
<evidence type="ECO:0000259" key="5">
    <source>
        <dbReference type="Pfam" id="PF00472"/>
    </source>
</evidence>
<proteinExistence type="inferred from homology"/>
<dbReference type="InterPro" id="IPR052405">
    <property type="entry name" value="Mito_Transl_Release_Factor"/>
</dbReference>
<evidence type="ECO:0000256" key="2">
    <source>
        <dbReference type="ARBA" id="ARBA00010835"/>
    </source>
</evidence>
<dbReference type="GO" id="GO:0003747">
    <property type="term" value="F:translation release factor activity"/>
    <property type="evidence" value="ECO:0007669"/>
    <property type="project" value="InterPro"/>
</dbReference>
<reference evidence="6" key="1">
    <citation type="submission" date="2022-01" db="EMBL/GenBank/DDBJ databases">
        <authorList>
            <person name="King R."/>
        </authorList>
    </citation>
    <scope>NUCLEOTIDE SEQUENCE</scope>
</reference>
<keyword evidence="4" id="KW-0496">Mitochondrion</keyword>
<evidence type="ECO:0000256" key="1">
    <source>
        <dbReference type="ARBA" id="ARBA00004173"/>
    </source>
</evidence>
<dbReference type="Proteomes" id="UP001153709">
    <property type="component" value="Chromosome 9"/>
</dbReference>
<dbReference type="PANTHER" id="PTHR46203">
    <property type="entry name" value="PROBABLE PEPTIDE CHAIN RELEASE FACTOR C12ORF65"/>
    <property type="match status" value="1"/>
</dbReference>
<feature type="domain" description="Prokaryotic-type class I peptide chain release factors" evidence="5">
    <location>
        <begin position="30"/>
        <end position="123"/>
    </location>
</feature>
<dbReference type="InterPro" id="IPR000352">
    <property type="entry name" value="Pep_chain_release_fac_I"/>
</dbReference>
<dbReference type="OrthoDB" id="277888at2759"/>
<comment type="subcellular location">
    <subcellularLocation>
        <location evidence="1">Mitochondrion</location>
    </subcellularLocation>
</comment>
<sequence>MILCRYHTRVQLLLRFKHTLDCSKVPPLLDKDIEEMHVRGSGPGGQKINKTANCVVMKHIPTGIVVKCQETRELHKNRVIARSLLQTKLDNFINRENSLEAQMKVRNEKKSLVRDQKREKLQKLKEAWKNRECSSLDQKV</sequence>
<dbReference type="InterPro" id="IPR045853">
    <property type="entry name" value="Pep_chain_release_fac_I_sf"/>
</dbReference>
<evidence type="ECO:0000313" key="7">
    <source>
        <dbReference type="Proteomes" id="UP001153709"/>
    </source>
</evidence>